<evidence type="ECO:0000256" key="3">
    <source>
        <dbReference type="ARBA" id="ARBA00022729"/>
    </source>
</evidence>
<reference evidence="5 6" key="1">
    <citation type="submission" date="2022-07" db="EMBL/GenBank/DDBJ databases">
        <authorList>
            <person name="Li W.-J."/>
            <person name="Deng Q.-Q."/>
        </authorList>
    </citation>
    <scope>NUCLEOTIDE SEQUENCE [LARGE SCALE GENOMIC DNA]</scope>
    <source>
        <strain evidence="5 6">SYSU M60028</strain>
    </source>
</reference>
<evidence type="ECO:0000256" key="2">
    <source>
        <dbReference type="ARBA" id="ARBA00010742"/>
    </source>
</evidence>
<dbReference type="Proteomes" id="UP001205890">
    <property type="component" value="Unassembled WGS sequence"/>
</dbReference>
<dbReference type="Gene3D" id="3.40.190.10">
    <property type="entry name" value="Periplasmic binding protein-like II"/>
    <property type="match status" value="2"/>
</dbReference>
<protein>
    <submittedName>
        <fullName evidence="5">ABC transporter substrate-binding protein</fullName>
    </submittedName>
</protein>
<comment type="subcellular location">
    <subcellularLocation>
        <location evidence="1">Periplasm</location>
    </subcellularLocation>
</comment>
<feature type="signal peptide" evidence="4">
    <location>
        <begin position="1"/>
        <end position="33"/>
    </location>
</feature>
<organism evidence="5 6">
    <name type="scientific">Alsobacter ponti</name>
    <dbReference type="NCBI Taxonomy" id="2962936"/>
    <lineage>
        <taxon>Bacteria</taxon>
        <taxon>Pseudomonadati</taxon>
        <taxon>Pseudomonadota</taxon>
        <taxon>Alphaproteobacteria</taxon>
        <taxon>Hyphomicrobiales</taxon>
        <taxon>Alsobacteraceae</taxon>
        <taxon>Alsobacter</taxon>
    </lineage>
</organism>
<name>A0ABT1LEM9_9HYPH</name>
<keyword evidence="6" id="KW-1185">Reference proteome</keyword>
<evidence type="ECO:0000313" key="6">
    <source>
        <dbReference type="Proteomes" id="UP001205890"/>
    </source>
</evidence>
<evidence type="ECO:0000256" key="1">
    <source>
        <dbReference type="ARBA" id="ARBA00004418"/>
    </source>
</evidence>
<dbReference type="EMBL" id="JANCLU010000016">
    <property type="protein sequence ID" value="MCP8939961.1"/>
    <property type="molecule type" value="Genomic_DNA"/>
</dbReference>
<dbReference type="SUPFAM" id="SSF53850">
    <property type="entry name" value="Periplasmic binding protein-like II"/>
    <property type="match status" value="1"/>
</dbReference>
<evidence type="ECO:0000313" key="5">
    <source>
        <dbReference type="EMBL" id="MCP8939961.1"/>
    </source>
</evidence>
<comment type="similarity">
    <text evidence="2">Belongs to the bacterial solute-binding protein SsuA/TauA family.</text>
</comment>
<dbReference type="PANTHER" id="PTHR30024">
    <property type="entry name" value="ALIPHATIC SULFONATES-BINDING PROTEIN-RELATED"/>
    <property type="match status" value="1"/>
</dbReference>
<comment type="caution">
    <text evidence="5">The sequence shown here is derived from an EMBL/GenBank/DDBJ whole genome shotgun (WGS) entry which is preliminary data.</text>
</comment>
<accession>A0ABT1LEM9</accession>
<sequence length="345" mass="36476">MLSSSNWLQRSARAGALVIAALCTAAMVGPSAAADKLRIATASTSLAHGPLGLAVADPSIFGAKDITIEVTDLRGNSANCIAALLSKGADLCQVGTPTGTDAIAEGAKLKAVAVLTGPINELFISAKAAAASGVSPDAPVEQRIKALKGMRLVTSAPGTAHYLTLMSTLQKVGLSMSDISFRTLGDVPAMIESIRNGQIDGALWTIGSLGPLLKDKSGVRWISMARGDIDEFKTLPYVTVYARTEWVDANPDLVQRIHASYAEAIRRLKNEPEKSSKLFKEKFFPDLDQALWDDGYAQVRAAYLDGAATTAKSWQQGLELQKAGTGKDYKDATFEKVLIPAAQAK</sequence>
<gene>
    <name evidence="5" type="ORF">NK718_15655</name>
</gene>
<feature type="chain" id="PRO_5046467348" evidence="4">
    <location>
        <begin position="34"/>
        <end position="345"/>
    </location>
</feature>
<dbReference type="PANTHER" id="PTHR30024:SF47">
    <property type="entry name" value="TAURINE-BINDING PERIPLASMIC PROTEIN"/>
    <property type="match status" value="1"/>
</dbReference>
<keyword evidence="3 4" id="KW-0732">Signal</keyword>
<dbReference type="Pfam" id="PF13379">
    <property type="entry name" value="NMT1_2"/>
    <property type="match status" value="1"/>
</dbReference>
<evidence type="ECO:0000256" key="4">
    <source>
        <dbReference type="SAM" id="SignalP"/>
    </source>
</evidence>
<dbReference type="RefSeq" id="WP_254744159.1">
    <property type="nucleotide sequence ID" value="NZ_JANCLU010000016.1"/>
</dbReference>
<proteinExistence type="inferred from homology"/>